<accession>A0AB40CWR8</accession>
<sequence>MIVKKEVMVKPKRLDEAMKDIIMDVEVQDMGSGLSVFLLSFRGGFLVFSKILRVLQEEGMEILAANFVSGEKAFMTVQYLASENGNSGFEADKVAERLKKDVQNYNQN</sequence>
<evidence type="ECO:0000313" key="2">
    <source>
        <dbReference type="RefSeq" id="XP_039143859.1"/>
    </source>
</evidence>
<dbReference type="RefSeq" id="XP_039143859.1">
    <property type="nucleotide sequence ID" value="XM_039287925.1"/>
</dbReference>
<reference evidence="2" key="1">
    <citation type="submission" date="2025-08" db="UniProtKB">
        <authorList>
            <consortium name="RefSeq"/>
        </authorList>
    </citation>
    <scope>IDENTIFICATION</scope>
</reference>
<gene>
    <name evidence="2" type="primary">LOC120280962</name>
</gene>
<dbReference type="GeneID" id="120280962"/>
<evidence type="ECO:0000313" key="1">
    <source>
        <dbReference type="Proteomes" id="UP001515500"/>
    </source>
</evidence>
<organism evidence="1 2">
    <name type="scientific">Dioscorea cayennensis subsp. rotundata</name>
    <name type="common">White Guinea yam</name>
    <name type="synonym">Dioscorea rotundata</name>
    <dbReference type="NCBI Taxonomy" id="55577"/>
    <lineage>
        <taxon>Eukaryota</taxon>
        <taxon>Viridiplantae</taxon>
        <taxon>Streptophyta</taxon>
        <taxon>Embryophyta</taxon>
        <taxon>Tracheophyta</taxon>
        <taxon>Spermatophyta</taxon>
        <taxon>Magnoliopsida</taxon>
        <taxon>Liliopsida</taxon>
        <taxon>Dioscoreales</taxon>
        <taxon>Dioscoreaceae</taxon>
        <taxon>Dioscorea</taxon>
    </lineage>
</organism>
<name>A0AB40CWR8_DIOCR</name>
<keyword evidence="1" id="KW-1185">Reference proteome</keyword>
<dbReference type="AlphaFoldDB" id="A0AB40CWR8"/>
<dbReference type="Proteomes" id="UP001515500">
    <property type="component" value="Chromosome 17"/>
</dbReference>
<proteinExistence type="predicted"/>
<protein>
    <submittedName>
        <fullName evidence="2">Uncharacterized protein LOC120280962 isoform X1</fullName>
    </submittedName>
</protein>